<comment type="caution">
    <text evidence="2">The sequence shown here is derived from an EMBL/GenBank/DDBJ whole genome shotgun (WGS) entry which is preliminary data.</text>
</comment>
<name>A0A5J4WTG0_9EUKA</name>
<accession>A0A5J4WTG0</accession>
<evidence type="ECO:0000313" key="2">
    <source>
        <dbReference type="EMBL" id="KAA6398191.1"/>
    </source>
</evidence>
<feature type="compositionally biased region" description="Basic and acidic residues" evidence="1">
    <location>
        <begin position="57"/>
        <end position="73"/>
    </location>
</feature>
<feature type="region of interest" description="Disordered" evidence="1">
    <location>
        <begin position="57"/>
        <end position="103"/>
    </location>
</feature>
<evidence type="ECO:0000313" key="3">
    <source>
        <dbReference type="Proteomes" id="UP000324800"/>
    </source>
</evidence>
<proteinExistence type="predicted"/>
<gene>
    <name evidence="2" type="ORF">EZS28_006284</name>
</gene>
<dbReference type="Proteomes" id="UP000324800">
    <property type="component" value="Unassembled WGS sequence"/>
</dbReference>
<organism evidence="2 3">
    <name type="scientific">Streblomastix strix</name>
    <dbReference type="NCBI Taxonomy" id="222440"/>
    <lineage>
        <taxon>Eukaryota</taxon>
        <taxon>Metamonada</taxon>
        <taxon>Preaxostyla</taxon>
        <taxon>Oxymonadida</taxon>
        <taxon>Streblomastigidae</taxon>
        <taxon>Streblomastix</taxon>
    </lineage>
</organism>
<dbReference type="EMBL" id="SNRW01001011">
    <property type="protein sequence ID" value="KAA6398191.1"/>
    <property type="molecule type" value="Genomic_DNA"/>
</dbReference>
<reference evidence="2 3" key="1">
    <citation type="submission" date="2019-03" db="EMBL/GenBank/DDBJ databases">
        <title>Single cell metagenomics reveals metabolic interactions within the superorganism composed of flagellate Streblomastix strix and complex community of Bacteroidetes bacteria on its surface.</title>
        <authorList>
            <person name="Treitli S.C."/>
            <person name="Kolisko M."/>
            <person name="Husnik F."/>
            <person name="Keeling P."/>
            <person name="Hampl V."/>
        </authorList>
    </citation>
    <scope>NUCLEOTIDE SEQUENCE [LARGE SCALE GENOMIC DNA]</scope>
    <source>
        <strain evidence="2">ST1C</strain>
    </source>
</reference>
<protein>
    <submittedName>
        <fullName evidence="2">Uncharacterized protein</fullName>
    </submittedName>
</protein>
<dbReference type="AlphaFoldDB" id="A0A5J4WTG0"/>
<evidence type="ECO:0000256" key="1">
    <source>
        <dbReference type="SAM" id="MobiDB-lite"/>
    </source>
</evidence>
<sequence length="227" mass="26599">MLYKLTILLIQHVLEGNSKEALIDQVDMCTALLQIQPLVTSKFRFYLDIVRIQLRDDDNHHDHDHGPDHDRNHGHNKKQNNRNDKLDLGRSRKRRRVISGEGSANGQINDDWAEVLQFEIKRQQHKQFRIQRGRQKQAYRPIQDPVYTATLRIAKEEAFLIRNNIFFNLDQESNVSWTCCQSINQEFDNNPIIKVSNSPTITRSKRQLRIIELTDEHSDLIIGKLAS</sequence>
<feature type="compositionally biased region" description="Basic and acidic residues" evidence="1">
    <location>
        <begin position="81"/>
        <end position="90"/>
    </location>
</feature>